<comment type="caution">
    <text evidence="5">The sequence shown here is derived from an EMBL/GenBank/DDBJ whole genome shotgun (WGS) entry which is preliminary data.</text>
</comment>
<accession>A0A0J9XB39</accession>
<feature type="region of interest" description="Disordered" evidence="1">
    <location>
        <begin position="712"/>
        <end position="768"/>
    </location>
</feature>
<reference evidence="5" key="1">
    <citation type="submission" date="2014-03" db="EMBL/GenBank/DDBJ databases">
        <authorList>
            <person name="Casaregola S."/>
        </authorList>
    </citation>
    <scope>NUCLEOTIDE SEQUENCE [LARGE SCALE GENOMIC DNA]</scope>
    <source>
        <strain evidence="5">CLIB 918</strain>
    </source>
</reference>
<dbReference type="Proteomes" id="UP000242525">
    <property type="component" value="Unassembled WGS sequence"/>
</dbReference>
<keyword evidence="3" id="KW-0732">Signal</keyword>
<dbReference type="AlphaFoldDB" id="A0A0J9XB39"/>
<dbReference type="InterPro" id="IPR015919">
    <property type="entry name" value="Cadherin-like_sf"/>
</dbReference>
<feature type="compositionally biased region" description="Low complexity" evidence="1">
    <location>
        <begin position="744"/>
        <end position="758"/>
    </location>
</feature>
<evidence type="ECO:0000259" key="4">
    <source>
        <dbReference type="SMART" id="SM00736"/>
    </source>
</evidence>
<feature type="compositionally biased region" description="Acidic residues" evidence="1">
    <location>
        <begin position="820"/>
        <end position="830"/>
    </location>
</feature>
<dbReference type="GO" id="GO:0005509">
    <property type="term" value="F:calcium ion binding"/>
    <property type="evidence" value="ECO:0007669"/>
    <property type="project" value="InterPro"/>
</dbReference>
<dbReference type="GO" id="GO:0016020">
    <property type="term" value="C:membrane"/>
    <property type="evidence" value="ECO:0007669"/>
    <property type="project" value="InterPro"/>
</dbReference>
<evidence type="ECO:0000256" key="3">
    <source>
        <dbReference type="SAM" id="SignalP"/>
    </source>
</evidence>
<feature type="region of interest" description="Disordered" evidence="1">
    <location>
        <begin position="784"/>
        <end position="830"/>
    </location>
</feature>
<dbReference type="InterPro" id="IPR013783">
    <property type="entry name" value="Ig-like_fold"/>
</dbReference>
<feature type="transmembrane region" description="Helical" evidence="2">
    <location>
        <begin position="464"/>
        <end position="488"/>
    </location>
</feature>
<feature type="region of interest" description="Disordered" evidence="1">
    <location>
        <begin position="657"/>
        <end position="696"/>
    </location>
</feature>
<dbReference type="Gene3D" id="2.60.40.10">
    <property type="entry name" value="Immunoglobulins"/>
    <property type="match status" value="3"/>
</dbReference>
<feature type="region of interest" description="Disordered" evidence="1">
    <location>
        <begin position="439"/>
        <end position="459"/>
    </location>
</feature>
<dbReference type="SUPFAM" id="SSF49313">
    <property type="entry name" value="Cadherin-like"/>
    <property type="match status" value="3"/>
</dbReference>
<dbReference type="STRING" id="1173061.A0A0J9XB39"/>
<gene>
    <name evidence="5" type="ORF">BN980_GECA08s00076g</name>
</gene>
<proteinExistence type="predicted"/>
<feature type="domain" description="Dystroglycan-type cadherin-like" evidence="4">
    <location>
        <begin position="27"/>
        <end position="128"/>
    </location>
</feature>
<protein>
    <submittedName>
        <fullName evidence="5">Similar to Saccharomyces cerevisiae YIL140w AXL2 Integral plasma membrane protein required for axial budding in haploid cells</fullName>
    </submittedName>
</protein>
<feature type="chain" id="PRO_5005325615" evidence="3">
    <location>
        <begin position="25"/>
        <end position="939"/>
    </location>
</feature>
<organism evidence="5 6">
    <name type="scientific">Geotrichum candidum</name>
    <name type="common">Oospora lactis</name>
    <name type="synonym">Dipodascus geotrichum</name>
    <dbReference type="NCBI Taxonomy" id="1173061"/>
    <lineage>
        <taxon>Eukaryota</taxon>
        <taxon>Fungi</taxon>
        <taxon>Dikarya</taxon>
        <taxon>Ascomycota</taxon>
        <taxon>Saccharomycotina</taxon>
        <taxon>Dipodascomycetes</taxon>
        <taxon>Dipodascales</taxon>
        <taxon>Dipodascaceae</taxon>
        <taxon>Geotrichum</taxon>
    </lineage>
</organism>
<evidence type="ECO:0000256" key="1">
    <source>
        <dbReference type="SAM" id="MobiDB-lite"/>
    </source>
</evidence>
<feature type="compositionally biased region" description="Low complexity" evidence="1">
    <location>
        <begin position="717"/>
        <end position="733"/>
    </location>
</feature>
<sequence length="939" mass="101818">MRYNFDLATSTLLSLLILSSHIEASPVNSYPLSLQYPPLIQYGQEFNYQLPSNTFTSTDNTDIVYTVDNLPTWLSFDSSSRVFSGTAPQAPSNLSRTEDIWFDLIATDASGELSLNSSFAVSNIDFASVSSLSVLTTALKEAGSVAGPDTLVLKPGNAFSFTIPKSIFVSPLDNPISQFYSLLSSHTPLPSWISFNTDTFTFSGTTPPTTSSIAPSQTYSASLLAIQVPGFSSANLAFNMVVGPHQFSTNILSVNQTLVRGEDFTYKLPLTDILLDGEPVETSDISNVQTNSSWISSNTTFLSGKVPDNFANSTYSLNITNKFADSVEIQLNLFTDESSLNTSSTAGVFTESALPELNVTAGEFFTFTIPTSAINSSSSAHDISLQSSPSASWLEFHSSNMTLNGLVPEDFEKTQITLVNNNNDDDRLVFSLYPTDKLNSASTSSPTPNEPSDPVSKGSSKKTVAIVCGVVIPVAAIIIALLLFFFCFRRHRRNNPSIIRGKGLRGKISRPIITSYSEKAPDFARKTSDFPNTPNSQTNFYTTSTEKLHDPYDSYVTDEFDSPGGATKFNMHRLDNPKSAPFVDFQGYPNSLFSGESDDTHIDHDAQIEAMQRNIMQQLEKANSTPALPAPAIINKPVRSHSPNLLSPLRSEFSGTADSDAVIAKPRNSWRRSSQPKQRWHARGQGGSLATIASGEIPSIRMIDHAELPEMADEDGSPVVRPVSDSSDFSDSSHYSEHPSKHTSNSGSIGSYSSSETGSDNREFGPTVPYSNNVTAIVELPESSFHASGGHTGSSSTAYKRTEETSEADNAFRTASSGDEYMDAESSGDEDNVLKPYVNAQGQWEWGTVSSPGPIVYGQALEDPYQRTSACSDVGTITNVNPQGRDEYAMSSTTLRRKESTKLVSFTKERSASVVMTNHTQTSIGSVMQGESAELSYMP</sequence>
<dbReference type="InterPro" id="IPR006644">
    <property type="entry name" value="Cadg"/>
</dbReference>
<name>A0A0J9XB39_GEOCN</name>
<dbReference type="EMBL" id="CCBN010000008">
    <property type="protein sequence ID" value="CDO54498.1"/>
    <property type="molecule type" value="Genomic_DNA"/>
</dbReference>
<feature type="compositionally biased region" description="Low complexity" evidence="1">
    <location>
        <begin position="784"/>
        <end position="798"/>
    </location>
</feature>
<evidence type="ECO:0000313" key="6">
    <source>
        <dbReference type="Proteomes" id="UP000242525"/>
    </source>
</evidence>
<feature type="domain" description="Dystroglycan-type cadherin-like" evidence="4">
    <location>
        <begin position="134"/>
        <end position="249"/>
    </location>
</feature>
<keyword evidence="2" id="KW-0812">Transmembrane</keyword>
<keyword evidence="2" id="KW-0472">Membrane</keyword>
<evidence type="ECO:0000256" key="2">
    <source>
        <dbReference type="SAM" id="Phobius"/>
    </source>
</evidence>
<dbReference type="OrthoDB" id="41532at2759"/>
<dbReference type="Pfam" id="PF05345">
    <property type="entry name" value="He_PIG"/>
    <property type="match status" value="2"/>
</dbReference>
<evidence type="ECO:0000313" key="5">
    <source>
        <dbReference type="EMBL" id="CDO54498.1"/>
    </source>
</evidence>
<keyword evidence="6" id="KW-1185">Reference proteome</keyword>
<dbReference type="SMART" id="SM00736">
    <property type="entry name" value="CADG"/>
    <property type="match status" value="2"/>
</dbReference>
<keyword evidence="2" id="KW-1133">Transmembrane helix</keyword>
<feature type="signal peptide" evidence="3">
    <location>
        <begin position="1"/>
        <end position="24"/>
    </location>
</feature>